<name>A0ABN8ZUE3_RANTA</name>
<dbReference type="Proteomes" id="UP001176941">
    <property type="component" value="Chromosome 7"/>
</dbReference>
<organism evidence="2 3">
    <name type="scientific">Rangifer tarandus platyrhynchus</name>
    <name type="common">Svalbard reindeer</name>
    <dbReference type="NCBI Taxonomy" id="3082113"/>
    <lineage>
        <taxon>Eukaryota</taxon>
        <taxon>Metazoa</taxon>
        <taxon>Chordata</taxon>
        <taxon>Craniata</taxon>
        <taxon>Vertebrata</taxon>
        <taxon>Euteleostomi</taxon>
        <taxon>Mammalia</taxon>
        <taxon>Eutheria</taxon>
        <taxon>Laurasiatheria</taxon>
        <taxon>Artiodactyla</taxon>
        <taxon>Ruminantia</taxon>
        <taxon>Pecora</taxon>
        <taxon>Cervidae</taxon>
        <taxon>Odocoileinae</taxon>
        <taxon>Rangifer</taxon>
    </lineage>
</organism>
<evidence type="ECO:0000256" key="1">
    <source>
        <dbReference type="SAM" id="Phobius"/>
    </source>
</evidence>
<evidence type="ECO:0000313" key="2">
    <source>
        <dbReference type="EMBL" id="CAI9177548.1"/>
    </source>
</evidence>
<keyword evidence="1" id="KW-0472">Membrane</keyword>
<accession>A0ABN8ZUE3</accession>
<keyword evidence="3" id="KW-1185">Reference proteome</keyword>
<keyword evidence="1" id="KW-0812">Transmembrane</keyword>
<keyword evidence="1" id="KW-1133">Transmembrane helix</keyword>
<dbReference type="EMBL" id="OX459943">
    <property type="protein sequence ID" value="CAI9177548.1"/>
    <property type="molecule type" value="Genomic_DNA"/>
</dbReference>
<feature type="transmembrane region" description="Helical" evidence="1">
    <location>
        <begin position="125"/>
        <end position="150"/>
    </location>
</feature>
<evidence type="ECO:0000313" key="3">
    <source>
        <dbReference type="Proteomes" id="UP001176941"/>
    </source>
</evidence>
<protein>
    <submittedName>
        <fullName evidence="2">Uncharacterized protein</fullName>
    </submittedName>
</protein>
<gene>
    <name evidence="2" type="ORF">MRATA1EN1_LOCUS26510</name>
</gene>
<proteinExistence type="predicted"/>
<sequence length="161" mass="18732">MGTWINQNLTNGNLSEPDFFTSPFWKQEADYRIVFKKMKSVLFQSFSKMKLAPALKIIGPVKFYEIKIFLFLTSPSINLGASKIKLLVFPRILVNRNSSVRVASRTHSVRLQLSSRQTVFQFVQFRFFVSLDVFSFLFWCLSAFFLGWVFCTLRLCCQPLS</sequence>
<reference evidence="2" key="1">
    <citation type="submission" date="2023-04" db="EMBL/GenBank/DDBJ databases">
        <authorList>
            <consortium name="ELIXIR-Norway"/>
        </authorList>
    </citation>
    <scope>NUCLEOTIDE SEQUENCE [LARGE SCALE GENOMIC DNA]</scope>
</reference>